<evidence type="ECO:0000259" key="13">
    <source>
        <dbReference type="Pfam" id="PF00593"/>
    </source>
</evidence>
<sequence length="845" mass="93838">MKIVLLFFLLLLFAANLFSQNAISLSGKITDKQTGAPLPGATVTVKGSNLTAVTDNEGYYRFPKLNAGTIVLLVSYVGYETEEVVSESTNNIALVANAALIPDSRIGNEVVISATKREEKITNAPASIHVIGIKDFNRFAGSNVNELVSKIQGVEYTRSGVDEITFNARGLNSAFNVKVMQLVDGRNSMAALSGGIAIFNNGSTNKEDIERIEVVLGPQSALYGPNAHNVLFNYITKDPRKYQGTTVAVSAGSQQQFSSRIRHAAKINNKWAYKLTGEHATGKDYTWYDTVYAGNQRGTPPFYGPPVAIPERLHDFTFRRYRGEAHVYYSITPKADIIVSAGGVNFTRLQVTTTGRNQLRDVTYSFVQARFVHPRFFANVYNTWGNLGKTLLITNYTRDFWNSTHDTRGRLSPDSAEIYATRLGNRVKERSERLNADLQYNYKFKKAGLFFVAGLSYQKDKPNGFGIGLVDSFQKITTTQYGAVVQLEKTLPWNLRVISTTRFDHHSTFGNFFAPRFALTKGIADGTIRVTWGKAYAMPSILNQYAGVNRFLFGNGKGIYYIPNETNMSDTASFKTTEALKAELVNTWEIGYKGTIWNKLFIDINYYNGISKNFISPTITVGGRVLKVGGIRVTHNPIFAGTVNPNNILKGAQFFTYFNYGDVRTYGLDIGINYTFNKVFNAGVKYSWFGSDITNDNSTNDANKDNYVSPEEKSLNAPKHRAALLLNVQNLCKGKLFVNVVVRWVQQYDFYSGNLIGTAAGKGRRGIVTRPGMDTLFKNFDWGPLGGFTSVDLSTGYQFNQMISINLGVTNLFNTRQIEFVGSPSVGRLIMAELKVQVPSGKKKE</sequence>
<dbReference type="InterPro" id="IPR039426">
    <property type="entry name" value="TonB-dep_rcpt-like"/>
</dbReference>
<keyword evidence="16" id="KW-1185">Reference proteome</keyword>
<evidence type="ECO:0000256" key="6">
    <source>
        <dbReference type="ARBA" id="ARBA00023077"/>
    </source>
</evidence>
<evidence type="ECO:0000256" key="3">
    <source>
        <dbReference type="ARBA" id="ARBA00022452"/>
    </source>
</evidence>
<dbReference type="SUPFAM" id="SSF49464">
    <property type="entry name" value="Carboxypeptidase regulatory domain-like"/>
    <property type="match status" value="1"/>
</dbReference>
<dbReference type="Pfam" id="PF00593">
    <property type="entry name" value="TonB_dep_Rec_b-barrel"/>
    <property type="match status" value="1"/>
</dbReference>
<evidence type="ECO:0000256" key="11">
    <source>
        <dbReference type="RuleBase" id="RU003357"/>
    </source>
</evidence>
<dbReference type="PANTHER" id="PTHR30069">
    <property type="entry name" value="TONB-DEPENDENT OUTER MEMBRANE RECEPTOR"/>
    <property type="match status" value="1"/>
</dbReference>
<evidence type="ECO:0000256" key="4">
    <source>
        <dbReference type="ARBA" id="ARBA00022692"/>
    </source>
</evidence>
<dbReference type="RefSeq" id="WP_182804481.1">
    <property type="nucleotide sequence ID" value="NZ_CP060007.1"/>
</dbReference>
<comment type="similarity">
    <text evidence="10 11">Belongs to the TonB-dependent receptor family.</text>
</comment>
<dbReference type="AlphaFoldDB" id="A0A7G5XIX5"/>
<keyword evidence="2 10" id="KW-0813">Transport</keyword>
<dbReference type="EMBL" id="CP060007">
    <property type="protein sequence ID" value="QNA45428.1"/>
    <property type="molecule type" value="Genomic_DNA"/>
</dbReference>
<keyword evidence="5 12" id="KW-0732">Signal</keyword>
<evidence type="ECO:0000259" key="14">
    <source>
        <dbReference type="Pfam" id="PF07715"/>
    </source>
</evidence>
<dbReference type="Gene3D" id="2.40.170.20">
    <property type="entry name" value="TonB-dependent receptor, beta-barrel domain"/>
    <property type="match status" value="1"/>
</dbReference>
<evidence type="ECO:0000313" key="16">
    <source>
        <dbReference type="Proteomes" id="UP000515344"/>
    </source>
</evidence>
<keyword evidence="3 10" id="KW-1134">Transmembrane beta strand</keyword>
<evidence type="ECO:0000256" key="8">
    <source>
        <dbReference type="ARBA" id="ARBA00023170"/>
    </source>
</evidence>
<dbReference type="SUPFAM" id="SSF56935">
    <property type="entry name" value="Porins"/>
    <property type="match status" value="1"/>
</dbReference>
<dbReference type="Gene3D" id="2.170.130.10">
    <property type="entry name" value="TonB-dependent receptor, plug domain"/>
    <property type="match status" value="1"/>
</dbReference>
<evidence type="ECO:0000256" key="5">
    <source>
        <dbReference type="ARBA" id="ARBA00022729"/>
    </source>
</evidence>
<comment type="subcellular location">
    <subcellularLocation>
        <location evidence="1 10">Cell outer membrane</location>
        <topology evidence="1 10">Multi-pass membrane protein</topology>
    </subcellularLocation>
</comment>
<evidence type="ECO:0000313" key="15">
    <source>
        <dbReference type="EMBL" id="QNA45428.1"/>
    </source>
</evidence>
<accession>A0A7G5XIX5</accession>
<evidence type="ECO:0000256" key="10">
    <source>
        <dbReference type="PROSITE-ProRule" id="PRU01360"/>
    </source>
</evidence>
<evidence type="ECO:0000256" key="9">
    <source>
        <dbReference type="ARBA" id="ARBA00023237"/>
    </source>
</evidence>
<feature type="signal peptide" evidence="12">
    <location>
        <begin position="1"/>
        <end position="19"/>
    </location>
</feature>
<dbReference type="GO" id="GO:0044718">
    <property type="term" value="P:siderophore transmembrane transport"/>
    <property type="evidence" value="ECO:0007669"/>
    <property type="project" value="TreeGrafter"/>
</dbReference>
<keyword evidence="4 10" id="KW-0812">Transmembrane</keyword>
<dbReference type="GO" id="GO:0015344">
    <property type="term" value="F:siderophore uptake transmembrane transporter activity"/>
    <property type="evidence" value="ECO:0007669"/>
    <property type="project" value="TreeGrafter"/>
</dbReference>
<organism evidence="15 16">
    <name type="scientific">Lacibacter sediminis</name>
    <dbReference type="NCBI Taxonomy" id="2760713"/>
    <lineage>
        <taxon>Bacteria</taxon>
        <taxon>Pseudomonadati</taxon>
        <taxon>Bacteroidota</taxon>
        <taxon>Chitinophagia</taxon>
        <taxon>Chitinophagales</taxon>
        <taxon>Chitinophagaceae</taxon>
        <taxon>Lacibacter</taxon>
    </lineage>
</organism>
<name>A0A7G5XIX5_9BACT</name>
<gene>
    <name evidence="15" type="ORF">H4075_04290</name>
</gene>
<dbReference type="PANTHER" id="PTHR30069:SF29">
    <property type="entry name" value="HEMOGLOBIN AND HEMOGLOBIN-HAPTOGLOBIN-BINDING PROTEIN 1-RELATED"/>
    <property type="match status" value="1"/>
</dbReference>
<proteinExistence type="inferred from homology"/>
<feature type="domain" description="TonB-dependent receptor-like beta-barrel" evidence="13">
    <location>
        <begin position="373"/>
        <end position="812"/>
    </location>
</feature>
<evidence type="ECO:0000256" key="1">
    <source>
        <dbReference type="ARBA" id="ARBA00004571"/>
    </source>
</evidence>
<feature type="chain" id="PRO_5028867081" evidence="12">
    <location>
        <begin position="20"/>
        <end position="845"/>
    </location>
</feature>
<dbReference type="PROSITE" id="PS52016">
    <property type="entry name" value="TONB_DEPENDENT_REC_3"/>
    <property type="match status" value="1"/>
</dbReference>
<keyword evidence="8 15" id="KW-0675">Receptor</keyword>
<dbReference type="InterPro" id="IPR012910">
    <property type="entry name" value="Plug_dom"/>
</dbReference>
<protein>
    <submittedName>
        <fullName evidence="15">TonB-dependent receptor</fullName>
    </submittedName>
</protein>
<keyword evidence="7 10" id="KW-0472">Membrane</keyword>
<dbReference type="InterPro" id="IPR036942">
    <property type="entry name" value="Beta-barrel_TonB_sf"/>
</dbReference>
<dbReference type="InterPro" id="IPR000531">
    <property type="entry name" value="Beta-barrel_TonB"/>
</dbReference>
<dbReference type="KEGG" id="lacs:H4075_04290"/>
<keyword evidence="9 10" id="KW-0998">Cell outer membrane</keyword>
<dbReference type="Pfam" id="PF13715">
    <property type="entry name" value="CarbopepD_reg_2"/>
    <property type="match status" value="1"/>
</dbReference>
<dbReference type="GO" id="GO:0009279">
    <property type="term" value="C:cell outer membrane"/>
    <property type="evidence" value="ECO:0007669"/>
    <property type="project" value="UniProtKB-SubCell"/>
</dbReference>
<keyword evidence="6 11" id="KW-0798">TonB box</keyword>
<dbReference type="Gene3D" id="2.60.40.1120">
    <property type="entry name" value="Carboxypeptidase-like, regulatory domain"/>
    <property type="match status" value="1"/>
</dbReference>
<evidence type="ECO:0000256" key="12">
    <source>
        <dbReference type="SAM" id="SignalP"/>
    </source>
</evidence>
<evidence type="ECO:0000256" key="7">
    <source>
        <dbReference type="ARBA" id="ARBA00023136"/>
    </source>
</evidence>
<dbReference type="InterPro" id="IPR037066">
    <property type="entry name" value="Plug_dom_sf"/>
</dbReference>
<dbReference type="Proteomes" id="UP000515344">
    <property type="component" value="Chromosome"/>
</dbReference>
<feature type="domain" description="TonB-dependent receptor plug" evidence="14">
    <location>
        <begin position="122"/>
        <end position="228"/>
    </location>
</feature>
<dbReference type="Pfam" id="PF07715">
    <property type="entry name" value="Plug"/>
    <property type="match status" value="1"/>
</dbReference>
<reference evidence="16" key="1">
    <citation type="submission" date="2020-08" db="EMBL/GenBank/DDBJ databases">
        <title>Lacibacter sp. S13-6-6 genome sequencing.</title>
        <authorList>
            <person name="Jin L."/>
        </authorList>
    </citation>
    <scope>NUCLEOTIDE SEQUENCE [LARGE SCALE GENOMIC DNA]</scope>
    <source>
        <strain evidence="16">S13-6-6</strain>
    </source>
</reference>
<dbReference type="InterPro" id="IPR008969">
    <property type="entry name" value="CarboxyPept-like_regulatory"/>
</dbReference>
<evidence type="ECO:0000256" key="2">
    <source>
        <dbReference type="ARBA" id="ARBA00022448"/>
    </source>
</evidence>